<protein>
    <submittedName>
        <fullName evidence="1">Uncharacterized protein</fullName>
    </submittedName>
</protein>
<dbReference type="InParanoid" id="T1I0Q6"/>
<dbReference type="HOGENOM" id="CLU_775176_0_0_1"/>
<organism evidence="1 2">
    <name type="scientific">Rhodnius prolixus</name>
    <name type="common">Triatomid bug</name>
    <dbReference type="NCBI Taxonomy" id="13249"/>
    <lineage>
        <taxon>Eukaryota</taxon>
        <taxon>Metazoa</taxon>
        <taxon>Ecdysozoa</taxon>
        <taxon>Arthropoda</taxon>
        <taxon>Hexapoda</taxon>
        <taxon>Insecta</taxon>
        <taxon>Pterygota</taxon>
        <taxon>Neoptera</taxon>
        <taxon>Paraneoptera</taxon>
        <taxon>Hemiptera</taxon>
        <taxon>Heteroptera</taxon>
        <taxon>Panheteroptera</taxon>
        <taxon>Cimicomorpha</taxon>
        <taxon>Reduviidae</taxon>
        <taxon>Triatominae</taxon>
        <taxon>Rhodnius</taxon>
    </lineage>
</organism>
<sequence length="358" mass="41541">FIKHQRNLKELYDLKFTNLNDKYKVLFDEEIKKLTTTKNKMVDDCTQCEDDAKAFLWNEDDTVPVKESALQNFSLIPNLPDLGQGDAASINQILVMNITAASKQNSDIITGKDIHDEIMFKYKKIMANGRNLFPMPDVKGDELFESTSSIMTERGFYLNRINELEIELSHKDQQIKRNAALLEKKIKEEQMKTREMASLLDQEMNHSNDIQCRLGLEYNRSEQLLLEKEELKNKCSQLEIRMAEVEDMLQNEKTRSLTLMNEIEKLSTQGDHADQLELSLLRLRHKLDQALDCEKRLTLELKKEMQHKKQIEAMLRINDITEAKTIATKSSASKCDSDLKVIFIQQCGILHTWSKQIP</sequence>
<dbReference type="VEuPathDB" id="VectorBase:RPRC009876"/>
<reference evidence="1" key="1">
    <citation type="submission" date="2015-05" db="UniProtKB">
        <authorList>
            <consortium name="EnsemblMetazoa"/>
        </authorList>
    </citation>
    <scope>IDENTIFICATION</scope>
</reference>
<dbReference type="EMBL" id="ACPB03015527">
    <property type="status" value="NOT_ANNOTATED_CDS"/>
    <property type="molecule type" value="Genomic_DNA"/>
</dbReference>
<evidence type="ECO:0000313" key="2">
    <source>
        <dbReference type="Proteomes" id="UP000015103"/>
    </source>
</evidence>
<proteinExistence type="predicted"/>
<dbReference type="EnsemblMetazoa" id="RPRC009876-RA">
    <property type="protein sequence ID" value="RPRC009876-PA"/>
    <property type="gene ID" value="RPRC009876"/>
</dbReference>
<name>T1I0Q6_RHOPR</name>
<evidence type="ECO:0000313" key="1">
    <source>
        <dbReference type="EnsemblMetazoa" id="RPRC009876-PA"/>
    </source>
</evidence>
<dbReference type="AlphaFoldDB" id="T1I0Q6"/>
<accession>T1I0Q6</accession>
<dbReference type="Proteomes" id="UP000015103">
    <property type="component" value="Unassembled WGS sequence"/>
</dbReference>
<keyword evidence="2" id="KW-1185">Reference proteome</keyword>